<feature type="non-terminal residue" evidence="1">
    <location>
        <position position="55"/>
    </location>
</feature>
<accession>A0A699W2I1</accession>
<gene>
    <name evidence="1" type="ORF">Tci_911865</name>
</gene>
<dbReference type="AlphaFoldDB" id="A0A699W2I1"/>
<proteinExistence type="predicted"/>
<keyword evidence="1" id="KW-0808">Transferase</keyword>
<name>A0A699W2I1_TANCI</name>
<dbReference type="GO" id="GO:0003964">
    <property type="term" value="F:RNA-directed DNA polymerase activity"/>
    <property type="evidence" value="ECO:0007669"/>
    <property type="project" value="UniProtKB-KW"/>
</dbReference>
<keyword evidence="1" id="KW-0695">RNA-directed DNA polymerase</keyword>
<sequence>MDWLSKLRAKIVFFEKIVQISLPNGDIFEVHGERPEGNLKQLKTMKVNKSKPEDI</sequence>
<reference evidence="1" key="1">
    <citation type="journal article" date="2019" name="Sci. Rep.">
        <title>Draft genome of Tanacetum cinerariifolium, the natural source of mosquito coil.</title>
        <authorList>
            <person name="Yamashiro T."/>
            <person name="Shiraishi A."/>
            <person name="Satake H."/>
            <person name="Nakayama K."/>
        </authorList>
    </citation>
    <scope>NUCLEOTIDE SEQUENCE</scope>
</reference>
<keyword evidence="1" id="KW-0548">Nucleotidyltransferase</keyword>
<protein>
    <submittedName>
        <fullName evidence="1">Putative reverse transcriptase domain, ribonuclease H-like domain, aspartic peptidase domain protein</fullName>
    </submittedName>
</protein>
<comment type="caution">
    <text evidence="1">The sequence shown here is derived from an EMBL/GenBank/DDBJ whole genome shotgun (WGS) entry which is preliminary data.</text>
</comment>
<dbReference type="EMBL" id="BKCJ011524240">
    <property type="protein sequence ID" value="GFD39896.1"/>
    <property type="molecule type" value="Genomic_DNA"/>
</dbReference>
<organism evidence="1">
    <name type="scientific">Tanacetum cinerariifolium</name>
    <name type="common">Dalmatian daisy</name>
    <name type="synonym">Chrysanthemum cinerariifolium</name>
    <dbReference type="NCBI Taxonomy" id="118510"/>
    <lineage>
        <taxon>Eukaryota</taxon>
        <taxon>Viridiplantae</taxon>
        <taxon>Streptophyta</taxon>
        <taxon>Embryophyta</taxon>
        <taxon>Tracheophyta</taxon>
        <taxon>Spermatophyta</taxon>
        <taxon>Magnoliopsida</taxon>
        <taxon>eudicotyledons</taxon>
        <taxon>Gunneridae</taxon>
        <taxon>Pentapetalae</taxon>
        <taxon>asterids</taxon>
        <taxon>campanulids</taxon>
        <taxon>Asterales</taxon>
        <taxon>Asteraceae</taxon>
        <taxon>Asteroideae</taxon>
        <taxon>Anthemideae</taxon>
        <taxon>Anthemidinae</taxon>
        <taxon>Tanacetum</taxon>
    </lineage>
</organism>
<evidence type="ECO:0000313" key="1">
    <source>
        <dbReference type="EMBL" id="GFD39896.1"/>
    </source>
</evidence>